<dbReference type="GO" id="GO:0048364">
    <property type="term" value="P:root development"/>
    <property type="evidence" value="ECO:0007669"/>
    <property type="project" value="InterPro"/>
</dbReference>
<accession>A0A2P6RLK1</accession>
<name>A0A2P6RLK1_ROSCH</name>
<dbReference type="Gramene" id="PRQ47271">
    <property type="protein sequence ID" value="PRQ47271"/>
    <property type="gene ID" value="RchiOBHm_Chr2g0097881"/>
</dbReference>
<dbReference type="Pfam" id="PF03087">
    <property type="entry name" value="BPS1"/>
    <property type="match status" value="1"/>
</dbReference>
<proteinExistence type="predicted"/>
<dbReference type="EMBL" id="PDCK01000040">
    <property type="protein sequence ID" value="PRQ47271.1"/>
    <property type="molecule type" value="Genomic_DNA"/>
</dbReference>
<protein>
    <recommendedName>
        <fullName evidence="3">DUF241 domain protein</fullName>
    </recommendedName>
</protein>
<reference evidence="1 2" key="1">
    <citation type="journal article" date="2018" name="Nat. Genet.">
        <title>The Rosa genome provides new insights in the design of modern roses.</title>
        <authorList>
            <person name="Bendahmane M."/>
        </authorList>
    </citation>
    <scope>NUCLEOTIDE SEQUENCE [LARGE SCALE GENOMIC DNA]</scope>
    <source>
        <strain evidence="2">cv. Old Blush</strain>
    </source>
</reference>
<evidence type="ECO:0000313" key="1">
    <source>
        <dbReference type="EMBL" id="PRQ47271.1"/>
    </source>
</evidence>
<keyword evidence="2" id="KW-1185">Reference proteome</keyword>
<dbReference type="OMA" id="KAYKARC"/>
<dbReference type="PANTHER" id="PTHR33070">
    <property type="entry name" value="OS06G0725500 PROTEIN"/>
    <property type="match status" value="1"/>
</dbReference>
<dbReference type="PANTHER" id="PTHR33070:SF116">
    <property type="entry name" value="DUF241 DOMAIN PROTEIN"/>
    <property type="match status" value="1"/>
</dbReference>
<comment type="caution">
    <text evidence="1">The sequence shown here is derived from an EMBL/GenBank/DDBJ whole genome shotgun (WGS) entry which is preliminary data.</text>
</comment>
<evidence type="ECO:0008006" key="3">
    <source>
        <dbReference type="Google" id="ProtNLM"/>
    </source>
</evidence>
<dbReference type="InterPro" id="IPR004320">
    <property type="entry name" value="BPS1_pln"/>
</dbReference>
<organism evidence="1 2">
    <name type="scientific">Rosa chinensis</name>
    <name type="common">China rose</name>
    <dbReference type="NCBI Taxonomy" id="74649"/>
    <lineage>
        <taxon>Eukaryota</taxon>
        <taxon>Viridiplantae</taxon>
        <taxon>Streptophyta</taxon>
        <taxon>Embryophyta</taxon>
        <taxon>Tracheophyta</taxon>
        <taxon>Spermatophyta</taxon>
        <taxon>Magnoliopsida</taxon>
        <taxon>eudicotyledons</taxon>
        <taxon>Gunneridae</taxon>
        <taxon>Pentapetalae</taxon>
        <taxon>rosids</taxon>
        <taxon>fabids</taxon>
        <taxon>Rosales</taxon>
        <taxon>Rosaceae</taxon>
        <taxon>Rosoideae</taxon>
        <taxon>Rosoideae incertae sedis</taxon>
        <taxon>Rosa</taxon>
    </lineage>
</organism>
<evidence type="ECO:0000313" key="2">
    <source>
        <dbReference type="Proteomes" id="UP000238479"/>
    </source>
</evidence>
<gene>
    <name evidence="1" type="ORF">RchiOBHm_Chr2g0097881</name>
</gene>
<sequence length="315" mass="35287">MMKRATMASFSPKPTKCYNVRSISMPTRSHPTTLRIEEELNKLKSWEVTSTSSSSSNYSKADSLGKGLGGLKDLYTCIEELLHLPLTQKALALHQNEKWVEELLDGSVKYLDVCGNTRDAILTMKESVRVLESALRRRMVGDSSLEDSVNAYVCFRKKMKKEVVKVLAALKQMDQKHEVFPLDLDNHLAAVVRVLRESSLITSSIFQSLLLFLSTPILKPRASRWSLVSILMQKGVLACESSQSKSMNEMESVDIAISNLFADNASEDVEAQKIESAQRKLELLDESIEGLENGLEGLFRLLIHTRVSLLNVLSH</sequence>
<dbReference type="AlphaFoldDB" id="A0A2P6RLK1"/>
<dbReference type="Proteomes" id="UP000238479">
    <property type="component" value="Chromosome 2"/>
</dbReference>
<dbReference type="STRING" id="74649.A0A2P6RLK1"/>
<dbReference type="GO" id="GO:0048367">
    <property type="term" value="P:shoot system development"/>
    <property type="evidence" value="ECO:0007669"/>
    <property type="project" value="InterPro"/>
</dbReference>